<proteinExistence type="predicted"/>
<evidence type="ECO:0000313" key="3">
    <source>
        <dbReference type="Proteomes" id="UP000276776"/>
    </source>
</evidence>
<gene>
    <name evidence="2" type="ORF">TCLT_LOCUS9014</name>
</gene>
<dbReference type="EMBL" id="UYYF01004718">
    <property type="protein sequence ID" value="VDN06613.1"/>
    <property type="molecule type" value="Genomic_DNA"/>
</dbReference>
<keyword evidence="1" id="KW-0812">Transmembrane</keyword>
<dbReference type="Proteomes" id="UP000276776">
    <property type="component" value="Unassembled WGS sequence"/>
</dbReference>
<dbReference type="AlphaFoldDB" id="A0A0N5D7H7"/>
<sequence>MAVLKHLNFIMLPIVTVLLFVQISQTRFHPLDKTEIKETNYRSMKILIKRADFQMKRFYLWEELKRTKDKSKEEAFKEKHRLGTLANGRDALTNQDDQLYYPIYPF</sequence>
<protein>
    <submittedName>
        <fullName evidence="2 4">Uncharacterized protein</fullName>
    </submittedName>
</protein>
<reference evidence="4" key="1">
    <citation type="submission" date="2017-02" db="UniProtKB">
        <authorList>
            <consortium name="WormBaseParasite"/>
        </authorList>
    </citation>
    <scope>IDENTIFICATION</scope>
</reference>
<name>A0A0N5D7H7_THECL</name>
<dbReference type="WBParaSite" id="TCLT_0000902501-mRNA-1">
    <property type="protein sequence ID" value="TCLT_0000902501-mRNA-1"/>
    <property type="gene ID" value="TCLT_0000902501"/>
</dbReference>
<feature type="transmembrane region" description="Helical" evidence="1">
    <location>
        <begin position="6"/>
        <end position="23"/>
    </location>
</feature>
<evidence type="ECO:0000256" key="1">
    <source>
        <dbReference type="SAM" id="Phobius"/>
    </source>
</evidence>
<evidence type="ECO:0000313" key="2">
    <source>
        <dbReference type="EMBL" id="VDN06613.1"/>
    </source>
</evidence>
<organism evidence="4">
    <name type="scientific">Thelazia callipaeda</name>
    <name type="common">Oriental eyeworm</name>
    <name type="synonym">Parasitic nematode</name>
    <dbReference type="NCBI Taxonomy" id="103827"/>
    <lineage>
        <taxon>Eukaryota</taxon>
        <taxon>Metazoa</taxon>
        <taxon>Ecdysozoa</taxon>
        <taxon>Nematoda</taxon>
        <taxon>Chromadorea</taxon>
        <taxon>Rhabditida</taxon>
        <taxon>Spirurina</taxon>
        <taxon>Spiruromorpha</taxon>
        <taxon>Thelazioidea</taxon>
        <taxon>Thelaziidae</taxon>
        <taxon>Thelazia</taxon>
    </lineage>
</organism>
<keyword evidence="3" id="KW-1185">Reference proteome</keyword>
<evidence type="ECO:0000313" key="4">
    <source>
        <dbReference type="WBParaSite" id="TCLT_0000902501-mRNA-1"/>
    </source>
</evidence>
<keyword evidence="1" id="KW-1133">Transmembrane helix</keyword>
<reference evidence="2 3" key="2">
    <citation type="submission" date="2018-11" db="EMBL/GenBank/DDBJ databases">
        <authorList>
            <consortium name="Pathogen Informatics"/>
        </authorList>
    </citation>
    <scope>NUCLEOTIDE SEQUENCE [LARGE SCALE GENOMIC DNA]</scope>
</reference>
<accession>A0A0N5D7H7</accession>
<keyword evidence="1" id="KW-0472">Membrane</keyword>